<evidence type="ECO:0000313" key="2">
    <source>
        <dbReference type="EMBL" id="CAH3114373.1"/>
    </source>
</evidence>
<evidence type="ECO:0000313" key="3">
    <source>
        <dbReference type="Proteomes" id="UP001159405"/>
    </source>
</evidence>
<reference evidence="2 3" key="1">
    <citation type="submission" date="2022-05" db="EMBL/GenBank/DDBJ databases">
        <authorList>
            <consortium name="Genoscope - CEA"/>
            <person name="William W."/>
        </authorList>
    </citation>
    <scope>NUCLEOTIDE SEQUENCE [LARGE SCALE GENOMIC DNA]</scope>
</reference>
<dbReference type="Proteomes" id="UP001159405">
    <property type="component" value="Unassembled WGS sequence"/>
</dbReference>
<accession>A0ABN8NRH4</accession>
<name>A0ABN8NRH4_9CNID</name>
<keyword evidence="1" id="KW-0732">Signal</keyword>
<sequence>MFLQKLNVFFAVIHLLTTCYSLPLSQFYPYGVSNGDTALSPNDDGGSGKITLSTPFQYFDRYHRSLYVNTNGVISFLAPVSQYTP</sequence>
<organism evidence="2 3">
    <name type="scientific">Porites lobata</name>
    <dbReference type="NCBI Taxonomy" id="104759"/>
    <lineage>
        <taxon>Eukaryota</taxon>
        <taxon>Metazoa</taxon>
        <taxon>Cnidaria</taxon>
        <taxon>Anthozoa</taxon>
        <taxon>Hexacorallia</taxon>
        <taxon>Scleractinia</taxon>
        <taxon>Fungiina</taxon>
        <taxon>Poritidae</taxon>
        <taxon>Porites</taxon>
    </lineage>
</organism>
<gene>
    <name evidence="2" type="ORF">PLOB_00022882</name>
</gene>
<proteinExistence type="predicted"/>
<protein>
    <submittedName>
        <fullName evidence="2">Uncharacterized protein</fullName>
    </submittedName>
</protein>
<feature type="signal peptide" evidence="1">
    <location>
        <begin position="1"/>
        <end position="21"/>
    </location>
</feature>
<evidence type="ECO:0000256" key="1">
    <source>
        <dbReference type="SAM" id="SignalP"/>
    </source>
</evidence>
<feature type="non-terminal residue" evidence="2">
    <location>
        <position position="85"/>
    </location>
</feature>
<dbReference type="EMBL" id="CALNXK010000027">
    <property type="protein sequence ID" value="CAH3114373.1"/>
    <property type="molecule type" value="Genomic_DNA"/>
</dbReference>
<keyword evidence="3" id="KW-1185">Reference proteome</keyword>
<feature type="chain" id="PRO_5046491199" evidence="1">
    <location>
        <begin position="22"/>
        <end position="85"/>
    </location>
</feature>
<comment type="caution">
    <text evidence="2">The sequence shown here is derived from an EMBL/GenBank/DDBJ whole genome shotgun (WGS) entry which is preliminary data.</text>
</comment>